<dbReference type="Proteomes" id="UP000001343">
    <property type="component" value="Unassembled WGS sequence"/>
</dbReference>
<protein>
    <submittedName>
        <fullName evidence="1">Uncharacterized protein</fullName>
    </submittedName>
</protein>
<evidence type="ECO:0000313" key="2">
    <source>
        <dbReference type="Proteomes" id="UP000001343"/>
    </source>
</evidence>
<comment type="caution">
    <text evidence="1">The sequence shown here is derived from an EMBL/GenBank/DDBJ whole genome shotgun (WGS) entry which is preliminary data.</text>
</comment>
<proteinExistence type="predicted"/>
<evidence type="ECO:0000313" key="1">
    <source>
        <dbReference type="EMBL" id="EKR98333.1"/>
    </source>
</evidence>
<accession>A0AA87MLZ9</accession>
<reference evidence="1 2" key="1">
    <citation type="journal article" date="2014" name="Int. J. Syst. Evol. Microbiol.">
        <title>Leptospira mayottensis sp. nov., a pathogenic species of the genus Leptospira isolated from humans.</title>
        <authorList>
            <person name="Bourhy P."/>
            <person name="Collet L."/>
            <person name="Brisse S."/>
            <person name="Picardeau M."/>
        </authorList>
    </citation>
    <scope>NUCLEOTIDE SEQUENCE [LARGE SCALE GENOMIC DNA]</scope>
    <source>
        <strain evidence="1 2">200901122</strain>
    </source>
</reference>
<gene>
    <name evidence="1" type="ORF">LEP1GSC125_1269</name>
</gene>
<name>A0AA87MLZ9_9LEPT</name>
<sequence>MFGSKSTLHRRFQEWVAAEVFNKIKKEALKLYECSVKIRTKRI</sequence>
<dbReference type="EMBL" id="AKWM02000080">
    <property type="protein sequence ID" value="EKR98333.1"/>
    <property type="molecule type" value="Genomic_DNA"/>
</dbReference>
<organism evidence="1 2">
    <name type="scientific">Leptospira mayottensis 200901122</name>
    <dbReference type="NCBI Taxonomy" id="1193010"/>
    <lineage>
        <taxon>Bacteria</taxon>
        <taxon>Pseudomonadati</taxon>
        <taxon>Spirochaetota</taxon>
        <taxon>Spirochaetia</taxon>
        <taxon>Leptospirales</taxon>
        <taxon>Leptospiraceae</taxon>
        <taxon>Leptospira</taxon>
    </lineage>
</organism>
<dbReference type="AlphaFoldDB" id="A0AA87MLZ9"/>